<protein>
    <recommendedName>
        <fullName evidence="6">Tryptophan synthase beta chain-like PALP domain-containing protein</fullName>
    </recommendedName>
</protein>
<dbReference type="PANTHER" id="PTHR43780:SF2">
    <property type="entry name" value="1-AMINOCYCLOPROPANE-1-CARBOXYLATE DEAMINASE-RELATED"/>
    <property type="match status" value="1"/>
</dbReference>
<evidence type="ECO:0000256" key="4">
    <source>
        <dbReference type="PIRSR" id="PIRSR006278-1"/>
    </source>
</evidence>
<dbReference type="PANTHER" id="PTHR43780">
    <property type="entry name" value="1-AMINOCYCLOPROPANE-1-CARBOXYLATE DEAMINASE-RELATED"/>
    <property type="match status" value="1"/>
</dbReference>
<dbReference type="InterPro" id="IPR005966">
    <property type="entry name" value="D-Cys_desShydrase"/>
</dbReference>
<evidence type="ECO:0000256" key="1">
    <source>
        <dbReference type="ARBA" id="ARBA00001933"/>
    </source>
</evidence>
<dbReference type="SUPFAM" id="SSF53686">
    <property type="entry name" value="Tryptophan synthase beta subunit-like PLP-dependent enzymes"/>
    <property type="match status" value="1"/>
</dbReference>
<dbReference type="AlphaFoldDB" id="A0A7S1CYU7"/>
<organism evidence="7">
    <name type="scientific">Cyclophora tenuis</name>
    <name type="common">Marine diatom</name>
    <dbReference type="NCBI Taxonomy" id="216820"/>
    <lineage>
        <taxon>Eukaryota</taxon>
        <taxon>Sar</taxon>
        <taxon>Stramenopiles</taxon>
        <taxon>Ochrophyta</taxon>
        <taxon>Bacillariophyta</taxon>
        <taxon>Fragilariophyceae</taxon>
        <taxon>Fragilariophycidae</taxon>
        <taxon>Cyclophorales</taxon>
        <taxon>Cyclophoraceae</taxon>
        <taxon>Cyclophora</taxon>
    </lineage>
</organism>
<sequence>MQELGVSLYIKRDDMTGGVELGGNKVRKLEFLLADASANGNDSVVTIGGEQSNHCRATAAAARMIGMEPNLILRTRRANAVQQDFGFVGNILFDRMVGSTIFTCTPGEYGRIGSEALVKKVCEHLESIGKKPYGIPVGGSNGLGSWGYIKGVEELEAQWNQEEGSPALDHVVFACGSGGTAAGIALGLAMCESLSPQVHAVGVCDDPDYFYDYVAGIAEEMGLESDEGGTLDFIQQHMTAHQGKGLGYASSTPEELEFVSQFSLETGIALDPVYSGKALFHFVTKVLTANPDDYRGKNILFWHTGGALGMYDKGNDLSLDTIAPVYRLDVYGNDGGGRSITI</sequence>
<comment type="cofactor">
    <cofactor evidence="1">
        <name>pyridoxal 5'-phosphate</name>
        <dbReference type="ChEBI" id="CHEBI:597326"/>
    </cofactor>
</comment>
<dbReference type="PIRSF" id="PIRSF006278">
    <property type="entry name" value="ACCD_DCysDesulf"/>
    <property type="match status" value="1"/>
</dbReference>
<dbReference type="EMBL" id="HBFW01001809">
    <property type="protein sequence ID" value="CAD8930139.1"/>
    <property type="molecule type" value="Transcribed_RNA"/>
</dbReference>
<feature type="active site" description="Nucleophile" evidence="4">
    <location>
        <position position="52"/>
    </location>
</feature>
<feature type="domain" description="Tryptophan synthase beta chain-like PALP" evidence="6">
    <location>
        <begin position="2"/>
        <end position="305"/>
    </location>
</feature>
<dbReference type="InterPro" id="IPR027278">
    <property type="entry name" value="ACCD_DCysDesulf"/>
</dbReference>
<evidence type="ECO:0000256" key="3">
    <source>
        <dbReference type="ARBA" id="ARBA00022898"/>
    </source>
</evidence>
<feature type="modified residue" description="N6-(pyridoxal phosphate)lysine" evidence="5">
    <location>
        <position position="25"/>
    </location>
</feature>
<reference evidence="7" key="1">
    <citation type="submission" date="2021-01" db="EMBL/GenBank/DDBJ databases">
        <authorList>
            <person name="Corre E."/>
            <person name="Pelletier E."/>
            <person name="Niang G."/>
            <person name="Scheremetjew M."/>
            <person name="Finn R."/>
            <person name="Kale V."/>
            <person name="Holt S."/>
            <person name="Cochrane G."/>
            <person name="Meng A."/>
            <person name="Brown T."/>
            <person name="Cohen L."/>
        </authorList>
    </citation>
    <scope>NUCLEOTIDE SEQUENCE</scope>
    <source>
        <strain evidence="7">ECT3854</strain>
    </source>
</reference>
<accession>A0A7S1CYU7</accession>
<dbReference type="Pfam" id="PF00291">
    <property type="entry name" value="PALP"/>
    <property type="match status" value="1"/>
</dbReference>
<keyword evidence="3 5" id="KW-0663">Pyridoxal phosphate</keyword>
<dbReference type="GO" id="GO:0019148">
    <property type="term" value="F:D-cysteine desulfhydrase activity"/>
    <property type="evidence" value="ECO:0007669"/>
    <property type="project" value="TreeGrafter"/>
</dbReference>
<dbReference type="InterPro" id="IPR036052">
    <property type="entry name" value="TrpB-like_PALP_sf"/>
</dbReference>
<evidence type="ECO:0000256" key="2">
    <source>
        <dbReference type="ARBA" id="ARBA00008639"/>
    </source>
</evidence>
<dbReference type="InterPro" id="IPR001926">
    <property type="entry name" value="TrpB-like_PALP"/>
</dbReference>
<proteinExistence type="inferred from homology"/>
<comment type="similarity">
    <text evidence="2">Belongs to the ACC deaminase/D-cysteine desulfhydrase family.</text>
</comment>
<dbReference type="Gene3D" id="3.40.50.1100">
    <property type="match status" value="2"/>
</dbReference>
<name>A0A7S1CYU7_CYCTE</name>
<evidence type="ECO:0000313" key="7">
    <source>
        <dbReference type="EMBL" id="CAD8930139.1"/>
    </source>
</evidence>
<evidence type="ECO:0000259" key="6">
    <source>
        <dbReference type="Pfam" id="PF00291"/>
    </source>
</evidence>
<evidence type="ECO:0000256" key="5">
    <source>
        <dbReference type="PIRSR" id="PIRSR006278-2"/>
    </source>
</evidence>
<gene>
    <name evidence="7" type="ORF">CTEN0397_LOCUS1159</name>
</gene>
<dbReference type="NCBIfam" id="TIGR01275">
    <property type="entry name" value="ACC_deam_rel"/>
    <property type="match status" value="1"/>
</dbReference>